<dbReference type="PANTHER" id="PTHR36985">
    <property type="entry name" value="TRANSLOCATION AND ASSEMBLY MODULE SUBUNIT TAMB"/>
    <property type="match status" value="1"/>
</dbReference>
<organism evidence="6 7">
    <name type="scientific">Gilvimarinus algae</name>
    <dbReference type="NCBI Taxonomy" id="3058037"/>
    <lineage>
        <taxon>Bacteria</taxon>
        <taxon>Pseudomonadati</taxon>
        <taxon>Pseudomonadota</taxon>
        <taxon>Gammaproteobacteria</taxon>
        <taxon>Cellvibrionales</taxon>
        <taxon>Cellvibrionaceae</taxon>
        <taxon>Gilvimarinus</taxon>
    </lineage>
</organism>
<comment type="subcellular location">
    <subcellularLocation>
        <location evidence="1">Membrane</location>
        <topology evidence="1">Single-pass membrane protein</topology>
    </subcellularLocation>
</comment>
<evidence type="ECO:0000256" key="1">
    <source>
        <dbReference type="ARBA" id="ARBA00004167"/>
    </source>
</evidence>
<dbReference type="Proteomes" id="UP001168380">
    <property type="component" value="Unassembled WGS sequence"/>
</dbReference>
<evidence type="ECO:0000313" key="6">
    <source>
        <dbReference type="EMBL" id="MDO3380859.1"/>
    </source>
</evidence>
<dbReference type="InterPro" id="IPR007452">
    <property type="entry name" value="TamB_C"/>
</dbReference>
<dbReference type="RefSeq" id="WP_302710982.1">
    <property type="nucleotide sequence ID" value="NZ_JAULRT010000032.1"/>
</dbReference>
<feature type="domain" description="Translocation and assembly module TamB C-terminal" evidence="5">
    <location>
        <begin position="862"/>
        <end position="1175"/>
    </location>
</feature>
<comment type="caution">
    <text evidence="6">The sequence shown here is derived from an EMBL/GenBank/DDBJ whole genome shotgun (WGS) entry which is preliminary data.</text>
</comment>
<evidence type="ECO:0000256" key="4">
    <source>
        <dbReference type="ARBA" id="ARBA00023136"/>
    </source>
</evidence>
<accession>A0ABT8TB98</accession>
<keyword evidence="7" id="KW-1185">Reference proteome</keyword>
<protein>
    <submittedName>
        <fullName evidence="6">Translocation/assembly module TamB domain-containing protein</fullName>
    </submittedName>
</protein>
<proteinExistence type="predicted"/>
<sequence length="1176" mass="126060">MKRWILRGILFVVVLIMSLISVATVLIATEPGTRWLLDEAKALTGARFTYRDGTLLNGVQLSDLHYQAGVVDVQLQSASVRWHPAGAIWGLLLVDHLHLDGLTVELTPAADKEQDSAEDFAWPDLGIPLVVRVGDLKLRRALLVQGDHRYRLESLTGGLSYGPRALTLDEVQAQSAGQTAQLSGDIALAYPYDLQATLAVAMVPRPDTAAPDDISRFIPDVLIDRDLKGELEAKGDLTALDFSLALMAPAELEAEGRWSTGVEGEPALEAQIDAPLQALANYWLDMPAVAGMTAGGRLSLEGWIDDYRAVFVGDYQAQGYPGLALELEASGDTDHLQLSRILLGVDQAELEGTGELVWREGLSWHLDAQAEGVNPAVLVSDWPGNLRGQFRSRGQFKDGELELDTALHSLDGTLRSLAVAGSGEVNYRPEEMRFTDLSLSIGANQAHIDGRLGERFDIDWSVRAPLLEQIDPAIGGQLVVEGQLKGSRDDPQLTGSASGTNLRWQDYSAAQLSVKSELVNLANRQLLLAAEAADLQLAGRALASAELTFNGNPGQHNVSLALEQDERTQLSLDAAGGWDGERWDGALGSLQLRSGYSRPLSLADAAELTLAADRVALSGACLVTEQRRTDTQLQAKLCGEGHWDRENGAEAAFSVERLPLALLRRWLKEEVDVEGYLQGGGELSWVPGRSPVISADLQAVDGAFIHQVSEEESDRYPVSALTLSMSQKDGQLQARSRLAFEGYGEVNAQLQAGAGGENLRGEVVAALDNLSPLEALLPAVRDITGSLSANADIAGSLAQPQLTVDARLSDGAFDLPSLGVSLSGLNARAQGNQQALEVTANAKAGEGNLDLVVNATDLVGDNWQVIAEIDGEQAHVMNIPALNLWVTPDVTVEASTSGIKIRGSTRVPKAHAVINTLPVSATQTSDDVVVIDADTSASGNGRLPVYMDLDIVLGDEVTFDAAGFKARLGGDLSIDKSPSRAIYAVGSINIIDGRFQAYGQDLTIERGTLSFQGPLDDPGLNVTATREVDDVQVGLIIGGTLQKPVTEIYSRPQQTESNAMSMLFTGKPLDGASSGEASMLVNAIAKLGIKRGQFLADDIAGRFGLDELTIKSEDDVKDSRLWLGKYLTEDLYVHYAIGLFDSISTVGVTYFISDNLRLEAESGEVQSADLIFRMER</sequence>
<keyword evidence="3" id="KW-1133">Transmembrane helix</keyword>
<evidence type="ECO:0000256" key="3">
    <source>
        <dbReference type="ARBA" id="ARBA00022989"/>
    </source>
</evidence>
<reference evidence="6" key="1">
    <citation type="submission" date="2023-07" db="EMBL/GenBank/DDBJ databases">
        <title>Gilvimarinus algae sp. nov., isolated from the surface of Kelp.</title>
        <authorList>
            <person name="Sun Y.Y."/>
            <person name="Gong Y."/>
            <person name="Du Z.J."/>
        </authorList>
    </citation>
    <scope>NUCLEOTIDE SEQUENCE</scope>
    <source>
        <strain evidence="6">SDUM040014</strain>
    </source>
</reference>
<name>A0ABT8TB98_9GAMM</name>
<evidence type="ECO:0000256" key="2">
    <source>
        <dbReference type="ARBA" id="ARBA00022692"/>
    </source>
</evidence>
<dbReference type="Pfam" id="PF04357">
    <property type="entry name" value="TamB"/>
    <property type="match status" value="1"/>
</dbReference>
<keyword evidence="2" id="KW-0812">Transmembrane</keyword>
<evidence type="ECO:0000259" key="5">
    <source>
        <dbReference type="Pfam" id="PF04357"/>
    </source>
</evidence>
<dbReference type="PANTHER" id="PTHR36985:SF1">
    <property type="entry name" value="TRANSLOCATION AND ASSEMBLY MODULE SUBUNIT TAMB"/>
    <property type="match status" value="1"/>
</dbReference>
<dbReference type="EMBL" id="JAULRT010000032">
    <property type="protein sequence ID" value="MDO3380859.1"/>
    <property type="molecule type" value="Genomic_DNA"/>
</dbReference>
<gene>
    <name evidence="6" type="ORF">QWI16_01655</name>
</gene>
<evidence type="ECO:0000313" key="7">
    <source>
        <dbReference type="Proteomes" id="UP001168380"/>
    </source>
</evidence>
<keyword evidence="4" id="KW-0472">Membrane</keyword>